<dbReference type="Proteomes" id="UP000028999">
    <property type="component" value="Unassembled WGS sequence"/>
</dbReference>
<reference evidence="3" key="2">
    <citation type="submission" date="2014-06" db="EMBL/GenBank/DDBJ databases">
        <authorList>
            <person name="Genoscope - CEA"/>
        </authorList>
    </citation>
    <scope>NUCLEOTIDE SEQUENCE</scope>
</reference>
<evidence type="ECO:0000256" key="1">
    <source>
        <dbReference type="SAM" id="MobiDB-lite"/>
    </source>
</evidence>
<keyword evidence="4" id="KW-1185">Reference proteome</keyword>
<name>A0A078HKR5_BRANA</name>
<reference evidence="3 4" key="1">
    <citation type="journal article" date="2014" name="Science">
        <title>Plant genetics. Early allopolyploid evolution in the post-Neolithic Brassica napus oilseed genome.</title>
        <authorList>
            <person name="Chalhoub B."/>
            <person name="Denoeud F."/>
            <person name="Liu S."/>
            <person name="Parkin I.A."/>
            <person name="Tang H."/>
            <person name="Wang X."/>
            <person name="Chiquet J."/>
            <person name="Belcram H."/>
            <person name="Tong C."/>
            <person name="Samans B."/>
            <person name="Correa M."/>
            <person name="Da Silva C."/>
            <person name="Just J."/>
            <person name="Falentin C."/>
            <person name="Koh C.S."/>
            <person name="Le Clainche I."/>
            <person name="Bernard M."/>
            <person name="Bento P."/>
            <person name="Noel B."/>
            <person name="Labadie K."/>
            <person name="Alberti A."/>
            <person name="Charles M."/>
            <person name="Arnaud D."/>
            <person name="Guo H."/>
            <person name="Daviaud C."/>
            <person name="Alamery S."/>
            <person name="Jabbari K."/>
            <person name="Zhao M."/>
            <person name="Edger P.P."/>
            <person name="Chelaifa H."/>
            <person name="Tack D."/>
            <person name="Lassalle G."/>
            <person name="Mestiri I."/>
            <person name="Schnel N."/>
            <person name="Le Paslier M.C."/>
            <person name="Fan G."/>
            <person name="Renault V."/>
            <person name="Bayer P.E."/>
            <person name="Golicz A.A."/>
            <person name="Manoli S."/>
            <person name="Lee T.H."/>
            <person name="Thi V.H."/>
            <person name="Chalabi S."/>
            <person name="Hu Q."/>
            <person name="Fan C."/>
            <person name="Tollenaere R."/>
            <person name="Lu Y."/>
            <person name="Battail C."/>
            <person name="Shen J."/>
            <person name="Sidebottom C.H."/>
            <person name="Wang X."/>
            <person name="Canaguier A."/>
            <person name="Chauveau A."/>
            <person name="Berard A."/>
            <person name="Deniot G."/>
            <person name="Guan M."/>
            <person name="Liu Z."/>
            <person name="Sun F."/>
            <person name="Lim Y.P."/>
            <person name="Lyons E."/>
            <person name="Town C.D."/>
            <person name="Bancroft I."/>
            <person name="Wang X."/>
            <person name="Meng J."/>
            <person name="Ma J."/>
            <person name="Pires J.C."/>
            <person name="King G.J."/>
            <person name="Brunel D."/>
            <person name="Delourme R."/>
            <person name="Renard M."/>
            <person name="Aury J.M."/>
            <person name="Adams K.L."/>
            <person name="Batley J."/>
            <person name="Snowdon R.J."/>
            <person name="Tost J."/>
            <person name="Edwards D."/>
            <person name="Zhou Y."/>
            <person name="Hua W."/>
            <person name="Sharpe A.G."/>
            <person name="Paterson A.H."/>
            <person name="Guan C."/>
            <person name="Wincker P."/>
        </authorList>
    </citation>
    <scope>NUCLEOTIDE SEQUENCE [LARGE SCALE GENOMIC DNA]</scope>
    <source>
        <strain evidence="4">cv. Darmor-bzh</strain>
    </source>
</reference>
<dbReference type="AlphaFoldDB" id="A0A078HKR5"/>
<protein>
    <submittedName>
        <fullName evidence="2">(rape) hypothetical protein</fullName>
    </submittedName>
    <submittedName>
        <fullName evidence="3">BnaC05g17630D protein</fullName>
    </submittedName>
</protein>
<gene>
    <name evidence="3" type="primary">BnaC05g17630D</name>
    <name evidence="2" type="ORF">DARMORV10_C05P21230.1</name>
    <name evidence="3" type="ORF">GSBRNA2T00065595001</name>
</gene>
<sequence length="65" mass="7400">MQTPFLILIGTTIASDARSVIQLCFSCVFRNPYLFLQYGSCETGDQENREHNETDKLPSQNVEMV</sequence>
<dbReference type="EMBL" id="HG994369">
    <property type="protein sequence ID" value="CAF1927652.1"/>
    <property type="molecule type" value="Genomic_DNA"/>
</dbReference>
<dbReference type="Proteomes" id="UP001295469">
    <property type="component" value="Chromosome C05"/>
</dbReference>
<reference evidence="2" key="3">
    <citation type="submission" date="2021-01" db="EMBL/GenBank/DDBJ databases">
        <authorList>
            <consortium name="Genoscope - CEA"/>
            <person name="William W."/>
        </authorList>
    </citation>
    <scope>NUCLEOTIDE SEQUENCE</scope>
</reference>
<evidence type="ECO:0000313" key="4">
    <source>
        <dbReference type="Proteomes" id="UP000028999"/>
    </source>
</evidence>
<feature type="region of interest" description="Disordered" evidence="1">
    <location>
        <begin position="44"/>
        <end position="65"/>
    </location>
</feature>
<feature type="compositionally biased region" description="Basic and acidic residues" evidence="1">
    <location>
        <begin position="46"/>
        <end position="56"/>
    </location>
</feature>
<evidence type="ECO:0000313" key="2">
    <source>
        <dbReference type="EMBL" id="CAF1927652.1"/>
    </source>
</evidence>
<accession>A0A078HKR5</accession>
<dbReference type="Gramene" id="CDY38246">
    <property type="protein sequence ID" value="CDY38246"/>
    <property type="gene ID" value="GSBRNA2T00065595001"/>
</dbReference>
<organism evidence="3 4">
    <name type="scientific">Brassica napus</name>
    <name type="common">Rape</name>
    <dbReference type="NCBI Taxonomy" id="3708"/>
    <lineage>
        <taxon>Eukaryota</taxon>
        <taxon>Viridiplantae</taxon>
        <taxon>Streptophyta</taxon>
        <taxon>Embryophyta</taxon>
        <taxon>Tracheophyta</taxon>
        <taxon>Spermatophyta</taxon>
        <taxon>Magnoliopsida</taxon>
        <taxon>eudicotyledons</taxon>
        <taxon>Gunneridae</taxon>
        <taxon>Pentapetalae</taxon>
        <taxon>rosids</taxon>
        <taxon>malvids</taxon>
        <taxon>Brassicales</taxon>
        <taxon>Brassicaceae</taxon>
        <taxon>Brassiceae</taxon>
        <taxon>Brassica</taxon>
    </lineage>
</organism>
<evidence type="ECO:0000313" key="3">
    <source>
        <dbReference type="EMBL" id="CDY38246.1"/>
    </source>
</evidence>
<proteinExistence type="predicted"/>
<dbReference type="EMBL" id="LK032419">
    <property type="protein sequence ID" value="CDY38246.1"/>
    <property type="molecule type" value="Genomic_DNA"/>
</dbReference>
<dbReference type="PaxDb" id="3708-A0A078HKR5"/>